<dbReference type="OrthoDB" id="9803739at2"/>
<accession>A0A2S7WRD0</accession>
<name>A0A2S7WRD0_9FLAO</name>
<gene>
    <name evidence="3" type="ORF">BTO18_12050</name>
</gene>
<evidence type="ECO:0000313" key="4">
    <source>
        <dbReference type="Proteomes" id="UP000238882"/>
    </source>
</evidence>
<evidence type="ECO:0008006" key="5">
    <source>
        <dbReference type="Google" id="ProtNLM"/>
    </source>
</evidence>
<organism evidence="3 4">
    <name type="scientific">Polaribacter porphyrae</name>
    <dbReference type="NCBI Taxonomy" id="1137780"/>
    <lineage>
        <taxon>Bacteria</taxon>
        <taxon>Pseudomonadati</taxon>
        <taxon>Bacteroidota</taxon>
        <taxon>Flavobacteriia</taxon>
        <taxon>Flavobacteriales</taxon>
        <taxon>Flavobacteriaceae</taxon>
    </lineage>
</organism>
<dbReference type="SUPFAM" id="SSF53681">
    <property type="entry name" value="Aspartate/glutamate racemase"/>
    <property type="match status" value="2"/>
</dbReference>
<reference evidence="3 4" key="1">
    <citation type="submission" date="2016-12" db="EMBL/GenBank/DDBJ databases">
        <title>Trade-off between light-utilization and light-protection in marine flavobacteria.</title>
        <authorList>
            <person name="Kumagai Y."/>
            <person name="Yoshizawa S."/>
            <person name="Kogure K."/>
            <person name="Iwasaki W."/>
        </authorList>
    </citation>
    <scope>NUCLEOTIDE SEQUENCE [LARGE SCALE GENOMIC DNA]</scope>
    <source>
        <strain evidence="3 4">NBRC 108759</strain>
    </source>
</reference>
<evidence type="ECO:0000256" key="1">
    <source>
        <dbReference type="ARBA" id="ARBA00007847"/>
    </source>
</evidence>
<proteinExistence type="inferred from homology"/>
<dbReference type="Pfam" id="PF01177">
    <property type="entry name" value="Asp_Glu_race"/>
    <property type="match status" value="1"/>
</dbReference>
<dbReference type="Proteomes" id="UP000238882">
    <property type="component" value="Unassembled WGS sequence"/>
</dbReference>
<comment type="similarity">
    <text evidence="1">Belongs to the aspartate/glutamate racemases family.</text>
</comment>
<dbReference type="InterPro" id="IPR033134">
    <property type="entry name" value="Asp/Glu_racemase_AS_2"/>
</dbReference>
<dbReference type="PANTHER" id="PTHR21198:SF7">
    <property type="entry name" value="ASPARTATE-GLUTAMATE RACEMASE FAMILY"/>
    <property type="match status" value="1"/>
</dbReference>
<dbReference type="Gene3D" id="3.40.50.1860">
    <property type="match status" value="2"/>
</dbReference>
<dbReference type="GO" id="GO:0047661">
    <property type="term" value="F:amino-acid racemase activity"/>
    <property type="evidence" value="ECO:0007669"/>
    <property type="project" value="InterPro"/>
</dbReference>
<keyword evidence="2" id="KW-0413">Isomerase</keyword>
<dbReference type="PROSITE" id="PS00924">
    <property type="entry name" value="ASP_GLU_RACEMASE_2"/>
    <property type="match status" value="1"/>
</dbReference>
<comment type="caution">
    <text evidence="3">The sequence shown here is derived from an EMBL/GenBank/DDBJ whole genome shotgun (WGS) entry which is preliminary data.</text>
</comment>
<dbReference type="PANTHER" id="PTHR21198">
    <property type="entry name" value="GLUTAMATE RACEMASE"/>
    <property type="match status" value="1"/>
</dbReference>
<evidence type="ECO:0000313" key="3">
    <source>
        <dbReference type="EMBL" id="PQJ79861.1"/>
    </source>
</evidence>
<dbReference type="InterPro" id="IPR015942">
    <property type="entry name" value="Asp/Glu/hydantoin_racemase"/>
</dbReference>
<keyword evidence="4" id="KW-1185">Reference proteome</keyword>
<dbReference type="NCBIfam" id="TIGR00035">
    <property type="entry name" value="asp_race"/>
    <property type="match status" value="1"/>
</dbReference>
<dbReference type="EMBL" id="MSCN01000001">
    <property type="protein sequence ID" value="PQJ79861.1"/>
    <property type="molecule type" value="Genomic_DNA"/>
</dbReference>
<dbReference type="InterPro" id="IPR004380">
    <property type="entry name" value="Asp_race"/>
</dbReference>
<dbReference type="InterPro" id="IPR001920">
    <property type="entry name" value="Asp/Glu_race"/>
</dbReference>
<evidence type="ECO:0000256" key="2">
    <source>
        <dbReference type="ARBA" id="ARBA00023235"/>
    </source>
</evidence>
<protein>
    <recommendedName>
        <fullName evidence="5">Aspartate racemase</fullName>
    </recommendedName>
</protein>
<dbReference type="AlphaFoldDB" id="A0A2S7WRD0"/>
<dbReference type="RefSeq" id="WP_105016458.1">
    <property type="nucleotide sequence ID" value="NZ_MSCN01000001.1"/>
</dbReference>
<sequence>MVSKKIGICAHSYEGGSLCFITACREGAKLMGSHMHPNILLSAIPMGLSMNAWEPNSYSEIGKYLKNEVNQIANGGEDYFLCPDNTAHIVLEQIIRELPIPGLHIAEVVCQEILKNKWKNVGLLGTKWTMNGTIYANILQKKNIAINTPDEPTKQKINDSIFNELCQGVFNTKTTELFIEAINDLKKRGAECVILGCTEIPLIINTNNSPLLILDSTRLHAKYAVRLALSEVPIPKKGWVREFYEKTLE</sequence>